<evidence type="ECO:0000313" key="2">
    <source>
        <dbReference type="EMBL" id="KAF7231489.1"/>
    </source>
</evidence>
<proteinExistence type="predicted"/>
<evidence type="ECO:0000256" key="1">
    <source>
        <dbReference type="SAM" id="MobiDB-lite"/>
    </source>
</evidence>
<dbReference type="Proteomes" id="UP000822369">
    <property type="component" value="Chromosome 1"/>
</dbReference>
<sequence length="242" mass="27029">MALISESCRLLGQMVSCCCRPLLSCSCCQSLTKVCLSSFTDISPAELDALWREPLYTLGGTNEHFSGSSNMTQGEEDDGLAGESGEGGTDDNYWRKKEAFLRGSIVSVGDKHSSEIVLLFTGRRRCRDDPDQGLQEALRTRLRVVESNSKDVAQLFKDLSARLVSVHAEKDSFVLTFKTVEEIWKFSTYLSLGYVARCLENFLCDQSFWLDPELLSDLEINVTVDEEHLATLYLGLLLQEGQ</sequence>
<dbReference type="PANTHER" id="PTHR22647">
    <property type="entry name" value="SH3 DOMAIN AND TETRATRICOPEPTIDE REPEATS CONTAINING PROTEIN"/>
    <property type="match status" value="1"/>
</dbReference>
<accession>A0A9D3C675</accession>
<name>A0A9D3C675_NOTFU</name>
<dbReference type="KEGG" id="nfu:107394057"/>
<dbReference type="GO" id="GO:1901184">
    <property type="term" value="P:regulation of ERBB signaling pathway"/>
    <property type="evidence" value="ECO:0007669"/>
    <property type="project" value="TreeGrafter"/>
</dbReference>
<feature type="region of interest" description="Disordered" evidence="1">
    <location>
        <begin position="66"/>
        <end position="91"/>
    </location>
</feature>
<reference evidence="2" key="1">
    <citation type="submission" date="2020-03" db="EMBL/GenBank/DDBJ databases">
        <title>Intra-Species Differences in Population Size shape Life History and Genome Evolution.</title>
        <authorList>
            <person name="Willemsen D."/>
            <person name="Cui R."/>
            <person name="Valenzano D.R."/>
        </authorList>
    </citation>
    <scope>NUCLEOTIDE SEQUENCE</scope>
    <source>
        <strain evidence="2">GRZ</strain>
        <tissue evidence="2">Whole</tissue>
    </source>
</reference>
<dbReference type="GO" id="GO:0033157">
    <property type="term" value="P:regulation of intracellular protein transport"/>
    <property type="evidence" value="ECO:0007669"/>
    <property type="project" value="TreeGrafter"/>
</dbReference>
<dbReference type="AlphaFoldDB" id="A0A9D3C675"/>
<gene>
    <name evidence="2" type="ORF">G4P62_016883</name>
</gene>
<dbReference type="PANTHER" id="PTHR22647:SF2">
    <property type="entry name" value="SH3 DOMAIN AND TETRATRICOPEPTIDE REPEAT-CONTAINING PROTEIN 2"/>
    <property type="match status" value="1"/>
</dbReference>
<dbReference type="EMBL" id="JAAVVJ010000001">
    <property type="protein sequence ID" value="KAF7231489.1"/>
    <property type="molecule type" value="Genomic_DNA"/>
</dbReference>
<organism evidence="2 3">
    <name type="scientific">Nothobranchius furzeri</name>
    <name type="common">Turquoise killifish</name>
    <dbReference type="NCBI Taxonomy" id="105023"/>
    <lineage>
        <taxon>Eukaryota</taxon>
        <taxon>Metazoa</taxon>
        <taxon>Chordata</taxon>
        <taxon>Craniata</taxon>
        <taxon>Vertebrata</taxon>
        <taxon>Euteleostomi</taxon>
        <taxon>Actinopterygii</taxon>
        <taxon>Neopterygii</taxon>
        <taxon>Teleostei</taxon>
        <taxon>Neoteleostei</taxon>
        <taxon>Acanthomorphata</taxon>
        <taxon>Ovalentaria</taxon>
        <taxon>Atherinomorphae</taxon>
        <taxon>Cyprinodontiformes</taxon>
        <taxon>Nothobranchiidae</taxon>
        <taxon>Nothobranchius</taxon>
    </lineage>
</organism>
<dbReference type="InterPro" id="IPR042772">
    <property type="entry name" value="SH3TC1/SH3TC2"/>
</dbReference>
<evidence type="ECO:0000313" key="3">
    <source>
        <dbReference type="Proteomes" id="UP000822369"/>
    </source>
</evidence>
<dbReference type="OrthoDB" id="9321902at2759"/>
<comment type="caution">
    <text evidence="2">The sequence shown here is derived from an EMBL/GenBank/DDBJ whole genome shotgun (WGS) entry which is preliminary data.</text>
</comment>
<protein>
    <submittedName>
        <fullName evidence="2">Transcript variant X1</fullName>
    </submittedName>
</protein>